<dbReference type="AlphaFoldDB" id="A0A7J7P880"/>
<name>A0A7J7P880_9MAGN</name>
<sequence length="139" mass="15393">SHWRGIIPWEDDLTILPYNSKINILSAQTPEVEGLNQLISGSHHNVNSLFASSSTSFFVAGASFSNCSLWRTFSFCNCSQSVVRSFNCSAKDAFSASYSTRSAAATFSTSAANFHAAESYTTTARYWIKFEYLGGWDHF</sequence>
<reference evidence="1 2" key="1">
    <citation type="journal article" date="2020" name="IScience">
        <title>Genome Sequencing of the Endangered Kingdonia uniflora (Circaeasteraceae, Ranunculales) Reveals Potential Mechanisms of Evolutionary Specialization.</title>
        <authorList>
            <person name="Sun Y."/>
            <person name="Deng T."/>
            <person name="Zhang A."/>
            <person name="Moore M.J."/>
            <person name="Landis J.B."/>
            <person name="Lin N."/>
            <person name="Zhang H."/>
            <person name="Zhang X."/>
            <person name="Huang J."/>
            <person name="Zhang X."/>
            <person name="Sun H."/>
            <person name="Wang H."/>
        </authorList>
    </citation>
    <scope>NUCLEOTIDE SEQUENCE [LARGE SCALE GENOMIC DNA]</scope>
    <source>
        <strain evidence="1">TB1705</strain>
        <tissue evidence="1">Leaf</tissue>
    </source>
</reference>
<evidence type="ECO:0000313" key="2">
    <source>
        <dbReference type="Proteomes" id="UP000541444"/>
    </source>
</evidence>
<feature type="non-terminal residue" evidence="1">
    <location>
        <position position="1"/>
    </location>
</feature>
<comment type="caution">
    <text evidence="1">The sequence shown here is derived from an EMBL/GenBank/DDBJ whole genome shotgun (WGS) entry which is preliminary data.</text>
</comment>
<keyword evidence="2" id="KW-1185">Reference proteome</keyword>
<gene>
    <name evidence="1" type="ORF">GIB67_038107</name>
</gene>
<accession>A0A7J7P880</accession>
<organism evidence="1 2">
    <name type="scientific">Kingdonia uniflora</name>
    <dbReference type="NCBI Taxonomy" id="39325"/>
    <lineage>
        <taxon>Eukaryota</taxon>
        <taxon>Viridiplantae</taxon>
        <taxon>Streptophyta</taxon>
        <taxon>Embryophyta</taxon>
        <taxon>Tracheophyta</taxon>
        <taxon>Spermatophyta</taxon>
        <taxon>Magnoliopsida</taxon>
        <taxon>Ranunculales</taxon>
        <taxon>Circaeasteraceae</taxon>
        <taxon>Kingdonia</taxon>
    </lineage>
</organism>
<protein>
    <submittedName>
        <fullName evidence="1">Uncharacterized protein</fullName>
    </submittedName>
</protein>
<dbReference type="EMBL" id="JACGCM010000178">
    <property type="protein sequence ID" value="KAF6175533.1"/>
    <property type="molecule type" value="Genomic_DNA"/>
</dbReference>
<evidence type="ECO:0000313" key="1">
    <source>
        <dbReference type="EMBL" id="KAF6175533.1"/>
    </source>
</evidence>
<proteinExistence type="predicted"/>
<dbReference type="Proteomes" id="UP000541444">
    <property type="component" value="Unassembled WGS sequence"/>
</dbReference>